<dbReference type="Proteomes" id="UP000054321">
    <property type="component" value="Unassembled WGS sequence"/>
</dbReference>
<dbReference type="EMBL" id="KN832879">
    <property type="protein sequence ID" value="KIM98965.1"/>
    <property type="molecule type" value="Genomic_DNA"/>
</dbReference>
<reference evidence="3" key="2">
    <citation type="submission" date="2015-01" db="EMBL/GenBank/DDBJ databases">
        <title>Evolutionary Origins and Diversification of the Mycorrhizal Mutualists.</title>
        <authorList>
            <consortium name="DOE Joint Genome Institute"/>
            <consortium name="Mycorrhizal Genomics Consortium"/>
            <person name="Kohler A."/>
            <person name="Kuo A."/>
            <person name="Nagy L.G."/>
            <person name="Floudas D."/>
            <person name="Copeland A."/>
            <person name="Barry K.W."/>
            <person name="Cichocki N."/>
            <person name="Veneault-Fourrey C."/>
            <person name="LaButti K."/>
            <person name="Lindquist E.A."/>
            <person name="Lipzen A."/>
            <person name="Lundell T."/>
            <person name="Morin E."/>
            <person name="Murat C."/>
            <person name="Riley R."/>
            <person name="Ohm R."/>
            <person name="Sun H."/>
            <person name="Tunlid A."/>
            <person name="Henrissat B."/>
            <person name="Grigoriev I.V."/>
            <person name="Hibbett D.S."/>
            <person name="Martin F."/>
        </authorList>
    </citation>
    <scope>NUCLEOTIDE SEQUENCE [LARGE SCALE GENOMIC DNA]</scope>
    <source>
        <strain evidence="3">Zn</strain>
    </source>
</reference>
<accession>A0A0C3GSC6</accession>
<gene>
    <name evidence="2" type="ORF">OIDMADRAFT_30614</name>
</gene>
<evidence type="ECO:0000313" key="3">
    <source>
        <dbReference type="Proteomes" id="UP000054321"/>
    </source>
</evidence>
<feature type="compositionally biased region" description="Low complexity" evidence="1">
    <location>
        <begin position="1"/>
        <end position="14"/>
    </location>
</feature>
<dbReference type="InParanoid" id="A0A0C3GSC6"/>
<feature type="region of interest" description="Disordered" evidence="1">
    <location>
        <begin position="1"/>
        <end position="20"/>
    </location>
</feature>
<keyword evidence="3" id="KW-1185">Reference proteome</keyword>
<proteinExistence type="predicted"/>
<dbReference type="HOGENOM" id="CLU_2171762_0_0_1"/>
<reference evidence="2 3" key="1">
    <citation type="submission" date="2014-04" db="EMBL/GenBank/DDBJ databases">
        <authorList>
            <consortium name="DOE Joint Genome Institute"/>
            <person name="Kuo A."/>
            <person name="Martino E."/>
            <person name="Perotto S."/>
            <person name="Kohler A."/>
            <person name="Nagy L.G."/>
            <person name="Floudas D."/>
            <person name="Copeland A."/>
            <person name="Barry K.W."/>
            <person name="Cichocki N."/>
            <person name="Veneault-Fourrey C."/>
            <person name="LaButti K."/>
            <person name="Lindquist E.A."/>
            <person name="Lipzen A."/>
            <person name="Lundell T."/>
            <person name="Morin E."/>
            <person name="Murat C."/>
            <person name="Sun H."/>
            <person name="Tunlid A."/>
            <person name="Henrissat B."/>
            <person name="Grigoriev I.V."/>
            <person name="Hibbett D.S."/>
            <person name="Martin F."/>
            <person name="Nordberg H.P."/>
            <person name="Cantor M.N."/>
            <person name="Hua S.X."/>
        </authorList>
    </citation>
    <scope>NUCLEOTIDE SEQUENCE [LARGE SCALE GENOMIC DNA]</scope>
    <source>
        <strain evidence="2 3">Zn</strain>
    </source>
</reference>
<dbReference type="AlphaFoldDB" id="A0A0C3GSC6"/>
<evidence type="ECO:0000256" key="1">
    <source>
        <dbReference type="SAM" id="MobiDB-lite"/>
    </source>
</evidence>
<protein>
    <submittedName>
        <fullName evidence="2">Uncharacterized protein</fullName>
    </submittedName>
</protein>
<name>A0A0C3GSC6_OIDMZ</name>
<sequence length="110" mass="11815">MASSDSATGSSPSPQKQNGDDKFLVKALAITAAQLLANVSGIAQDTKKIGIPMRAKIPSFLTKADFGGMNSDDQDMSLVAEMKRADEILYNYNELKNSVEESGELDDELD</sequence>
<organism evidence="2 3">
    <name type="scientific">Oidiodendron maius (strain Zn)</name>
    <dbReference type="NCBI Taxonomy" id="913774"/>
    <lineage>
        <taxon>Eukaryota</taxon>
        <taxon>Fungi</taxon>
        <taxon>Dikarya</taxon>
        <taxon>Ascomycota</taxon>
        <taxon>Pezizomycotina</taxon>
        <taxon>Leotiomycetes</taxon>
        <taxon>Leotiomycetes incertae sedis</taxon>
        <taxon>Myxotrichaceae</taxon>
        <taxon>Oidiodendron</taxon>
    </lineage>
</organism>
<evidence type="ECO:0000313" key="2">
    <source>
        <dbReference type="EMBL" id="KIM98965.1"/>
    </source>
</evidence>